<evidence type="ECO:0000256" key="2">
    <source>
        <dbReference type="ARBA" id="ARBA00007738"/>
    </source>
</evidence>
<dbReference type="AlphaFoldDB" id="A0A448WFZ2"/>
<evidence type="ECO:0000256" key="3">
    <source>
        <dbReference type="ARBA" id="ARBA00012111"/>
    </source>
</evidence>
<evidence type="ECO:0000256" key="5">
    <source>
        <dbReference type="ARBA" id="ARBA00022801"/>
    </source>
</evidence>
<protein>
    <recommendedName>
        <fullName evidence="3">histone deacetylase</fullName>
        <ecNumber evidence="3">3.5.1.98</ecNumber>
    </recommendedName>
</protein>
<evidence type="ECO:0000256" key="1">
    <source>
        <dbReference type="ARBA" id="ARBA00004123"/>
    </source>
</evidence>
<dbReference type="Pfam" id="PF00850">
    <property type="entry name" value="Hist_deacetyl"/>
    <property type="match status" value="1"/>
</dbReference>
<feature type="compositionally biased region" description="Acidic residues" evidence="10">
    <location>
        <begin position="172"/>
        <end position="192"/>
    </location>
</feature>
<evidence type="ECO:0000313" key="13">
    <source>
        <dbReference type="Proteomes" id="UP000784294"/>
    </source>
</evidence>
<dbReference type="InterPro" id="IPR023801">
    <property type="entry name" value="His_deacetylse_dom"/>
</dbReference>
<name>A0A448WFZ2_9PLAT</name>
<keyword evidence="9" id="KW-0539">Nucleus</keyword>
<evidence type="ECO:0000256" key="8">
    <source>
        <dbReference type="ARBA" id="ARBA00023163"/>
    </source>
</evidence>
<dbReference type="InterPro" id="IPR000286">
    <property type="entry name" value="HDACs"/>
</dbReference>
<keyword evidence="4" id="KW-0678">Repressor</keyword>
<dbReference type="EC" id="3.5.1.98" evidence="3"/>
<reference evidence="12" key="1">
    <citation type="submission" date="2018-11" db="EMBL/GenBank/DDBJ databases">
        <authorList>
            <consortium name="Pathogen Informatics"/>
        </authorList>
    </citation>
    <scope>NUCLEOTIDE SEQUENCE</scope>
</reference>
<evidence type="ECO:0000256" key="7">
    <source>
        <dbReference type="ARBA" id="ARBA00023015"/>
    </source>
</evidence>
<evidence type="ECO:0000259" key="11">
    <source>
        <dbReference type="Pfam" id="PF00850"/>
    </source>
</evidence>
<sequence length="535" mass="58060">MFDLSFFTRVARGELRNGFALVRPPGHHAEPDAAMGFCYFNSVAVAGLSLLKNRLARRVLILDWDVHHGNGTRLATSRHPGLVYLSLHRHDNGTFFPGTGAVGTQVSPGPSASAGARSGCQLDDPVIATSTNKAVTMSTAKWPSSRDVDEGVFCAPRRTAWHKYWRDCTADCEEPEDEEEEDDEEDEEDEEPYHEASKEVEHRLPAPDGHFSTKTPIHLAPCPIASSHDRCIPDNRCATVTAMESSTMSSLGKSNDVRPAEIHRTSLPQLQPRSLLGRVELSQASGQRRSPQMERVLNLAWGRVSDEPVCRYHHFCRTGETLDAIGRRESWRKSCIRSPVQSSPQAVGIPLDNQTGTKGLDDLALELGANLPKDPPEAVLPNPPASVGGSTFCAVSNGSGDFSYASSSTSGFASLTSSSFSDWATRSTSLSSASAASFTSCASNQCACNMCSQQGSCPSGAPLHLGPPSPKHDRPPESGGASDLRAEIPFSSSQKPQILTLSPFLKHHPPSSLDCIHLHHRQQHKEHFHHRQAPF</sequence>
<evidence type="ECO:0000256" key="6">
    <source>
        <dbReference type="ARBA" id="ARBA00022853"/>
    </source>
</evidence>
<gene>
    <name evidence="12" type="ORF">PXEA_LOCUS4241</name>
</gene>
<feature type="non-terminal residue" evidence="12">
    <location>
        <position position="1"/>
    </location>
</feature>
<keyword evidence="8" id="KW-0804">Transcription</keyword>
<dbReference type="OrthoDB" id="424012at2759"/>
<dbReference type="Gene3D" id="3.40.800.20">
    <property type="entry name" value="Histone deacetylase domain"/>
    <property type="match status" value="1"/>
</dbReference>
<dbReference type="PRINTS" id="PR01270">
    <property type="entry name" value="HDASUPER"/>
</dbReference>
<dbReference type="EMBL" id="CAAALY010009989">
    <property type="protein sequence ID" value="VEL10801.1"/>
    <property type="molecule type" value="Genomic_DNA"/>
</dbReference>
<keyword evidence="7" id="KW-0805">Transcription regulation</keyword>
<dbReference type="GO" id="GO:0000118">
    <property type="term" value="C:histone deacetylase complex"/>
    <property type="evidence" value="ECO:0007669"/>
    <property type="project" value="TreeGrafter"/>
</dbReference>
<accession>A0A448WFZ2</accession>
<keyword evidence="5" id="KW-0378">Hydrolase</keyword>
<dbReference type="PANTHER" id="PTHR10625">
    <property type="entry name" value="HISTONE DEACETYLASE HDAC1-RELATED"/>
    <property type="match status" value="1"/>
</dbReference>
<feature type="compositionally biased region" description="Basic and acidic residues" evidence="10">
    <location>
        <begin position="193"/>
        <end position="205"/>
    </location>
</feature>
<comment type="subcellular location">
    <subcellularLocation>
        <location evidence="1">Nucleus</location>
    </subcellularLocation>
</comment>
<evidence type="ECO:0000256" key="9">
    <source>
        <dbReference type="ARBA" id="ARBA00023242"/>
    </source>
</evidence>
<evidence type="ECO:0000256" key="4">
    <source>
        <dbReference type="ARBA" id="ARBA00022491"/>
    </source>
</evidence>
<feature type="region of interest" description="Disordered" evidence="10">
    <location>
        <begin position="462"/>
        <end position="484"/>
    </location>
</feature>
<feature type="region of interest" description="Disordered" evidence="10">
    <location>
        <begin position="172"/>
        <end position="212"/>
    </location>
</feature>
<comment type="similarity">
    <text evidence="2">Belongs to the histone deacetylase family. HD type 2 subfamily.</text>
</comment>
<dbReference type="SUPFAM" id="SSF52768">
    <property type="entry name" value="Arginase/deacetylase"/>
    <property type="match status" value="1"/>
</dbReference>
<proteinExistence type="inferred from homology"/>
<dbReference type="Proteomes" id="UP000784294">
    <property type="component" value="Unassembled WGS sequence"/>
</dbReference>
<comment type="caution">
    <text evidence="12">The sequence shown here is derived from an EMBL/GenBank/DDBJ whole genome shotgun (WGS) entry which is preliminary data.</text>
</comment>
<dbReference type="PANTHER" id="PTHR10625:SF5">
    <property type="entry name" value="HISTONE DEACETYLASE"/>
    <property type="match status" value="1"/>
</dbReference>
<dbReference type="InterPro" id="IPR037138">
    <property type="entry name" value="His_deacetylse_dom_sf"/>
</dbReference>
<dbReference type="GO" id="GO:0141221">
    <property type="term" value="F:histone deacetylase activity, hydrolytic mechanism"/>
    <property type="evidence" value="ECO:0007669"/>
    <property type="project" value="UniProtKB-EC"/>
</dbReference>
<dbReference type="GO" id="GO:0040029">
    <property type="term" value="P:epigenetic regulation of gene expression"/>
    <property type="evidence" value="ECO:0007669"/>
    <property type="project" value="TreeGrafter"/>
</dbReference>
<organism evidence="12 13">
    <name type="scientific">Protopolystoma xenopodis</name>
    <dbReference type="NCBI Taxonomy" id="117903"/>
    <lineage>
        <taxon>Eukaryota</taxon>
        <taxon>Metazoa</taxon>
        <taxon>Spiralia</taxon>
        <taxon>Lophotrochozoa</taxon>
        <taxon>Platyhelminthes</taxon>
        <taxon>Monogenea</taxon>
        <taxon>Polyopisthocotylea</taxon>
        <taxon>Polystomatidea</taxon>
        <taxon>Polystomatidae</taxon>
        <taxon>Protopolystoma</taxon>
    </lineage>
</organism>
<evidence type="ECO:0000313" key="12">
    <source>
        <dbReference type="EMBL" id="VEL10801.1"/>
    </source>
</evidence>
<keyword evidence="13" id="KW-1185">Reference proteome</keyword>
<keyword evidence="6" id="KW-0156">Chromatin regulator</keyword>
<feature type="domain" description="Histone deacetylase" evidence="11">
    <location>
        <begin position="8"/>
        <end position="105"/>
    </location>
</feature>
<dbReference type="InterPro" id="IPR023696">
    <property type="entry name" value="Ureohydrolase_dom_sf"/>
</dbReference>
<evidence type="ECO:0000256" key="10">
    <source>
        <dbReference type="SAM" id="MobiDB-lite"/>
    </source>
</evidence>